<reference evidence="2" key="2">
    <citation type="submission" date="2020-05" db="UniProtKB">
        <authorList>
            <consortium name="EnsemblMetazoa"/>
        </authorList>
    </citation>
    <scope>IDENTIFICATION</scope>
    <source>
        <strain evidence="2">WRAIR2</strain>
    </source>
</reference>
<reference evidence="3" key="1">
    <citation type="submission" date="2013-03" db="EMBL/GenBank/DDBJ databases">
        <title>The Genome Sequence of Anopheles dirus WRAIR2.</title>
        <authorList>
            <consortium name="The Broad Institute Genomics Platform"/>
            <person name="Neafsey D.E."/>
            <person name="Walton C."/>
            <person name="Walker B."/>
            <person name="Young S.K."/>
            <person name="Zeng Q."/>
            <person name="Gargeya S."/>
            <person name="Fitzgerald M."/>
            <person name="Haas B."/>
            <person name="Abouelleil A."/>
            <person name="Allen A.W."/>
            <person name="Alvarado L."/>
            <person name="Arachchi H.M."/>
            <person name="Berlin A.M."/>
            <person name="Chapman S.B."/>
            <person name="Gainer-Dewar J."/>
            <person name="Goldberg J."/>
            <person name="Griggs A."/>
            <person name="Gujja S."/>
            <person name="Hansen M."/>
            <person name="Howarth C."/>
            <person name="Imamovic A."/>
            <person name="Ireland A."/>
            <person name="Larimer J."/>
            <person name="McCowan C."/>
            <person name="Murphy C."/>
            <person name="Pearson M."/>
            <person name="Poon T.W."/>
            <person name="Priest M."/>
            <person name="Roberts A."/>
            <person name="Saif S."/>
            <person name="Shea T."/>
            <person name="Sisk P."/>
            <person name="Sykes S."/>
            <person name="Wortman J."/>
            <person name="Nusbaum C."/>
            <person name="Birren B."/>
        </authorList>
    </citation>
    <scope>NUCLEOTIDE SEQUENCE [LARGE SCALE GENOMIC DNA]</scope>
    <source>
        <strain evidence="3">WRAIR2</strain>
    </source>
</reference>
<evidence type="ECO:0000313" key="2">
    <source>
        <dbReference type="EnsemblMetazoa" id="ADIR007309-PA"/>
    </source>
</evidence>
<proteinExistence type="predicted"/>
<feature type="region of interest" description="Disordered" evidence="1">
    <location>
        <begin position="53"/>
        <end position="85"/>
    </location>
</feature>
<dbReference type="EnsemblMetazoa" id="ADIR007309-RA">
    <property type="protein sequence ID" value="ADIR007309-PA"/>
    <property type="gene ID" value="ADIR007309"/>
</dbReference>
<evidence type="ECO:0000256" key="1">
    <source>
        <dbReference type="SAM" id="MobiDB-lite"/>
    </source>
</evidence>
<protein>
    <submittedName>
        <fullName evidence="2">Uncharacterized protein</fullName>
    </submittedName>
</protein>
<name>A0A182NI36_9DIPT</name>
<accession>A0A182NI36</accession>
<dbReference type="Proteomes" id="UP000075884">
    <property type="component" value="Unassembled WGS sequence"/>
</dbReference>
<sequence length="100" mass="10608">MLRSPPNSRAKTIVVYRATTVVTWMGVTPFPAGDLTATVRLTLRKPDCGPCNRCSGGSSKWATSDPPPRTRDFPSPHPSPAPSGLGFAFGLTFPLPAQPS</sequence>
<keyword evidence="3" id="KW-1185">Reference proteome</keyword>
<organism evidence="2 3">
    <name type="scientific">Anopheles dirus</name>
    <dbReference type="NCBI Taxonomy" id="7168"/>
    <lineage>
        <taxon>Eukaryota</taxon>
        <taxon>Metazoa</taxon>
        <taxon>Ecdysozoa</taxon>
        <taxon>Arthropoda</taxon>
        <taxon>Hexapoda</taxon>
        <taxon>Insecta</taxon>
        <taxon>Pterygota</taxon>
        <taxon>Neoptera</taxon>
        <taxon>Endopterygota</taxon>
        <taxon>Diptera</taxon>
        <taxon>Nematocera</taxon>
        <taxon>Culicoidea</taxon>
        <taxon>Culicidae</taxon>
        <taxon>Anophelinae</taxon>
        <taxon>Anopheles</taxon>
    </lineage>
</organism>
<dbReference type="AlphaFoldDB" id="A0A182NI36"/>
<evidence type="ECO:0000313" key="3">
    <source>
        <dbReference type="Proteomes" id="UP000075884"/>
    </source>
</evidence>
<dbReference type="VEuPathDB" id="VectorBase:ADIR007309"/>